<keyword evidence="2" id="KW-1185">Reference proteome</keyword>
<name>A0A9N8WG95_9GLOM</name>
<proteinExistence type="predicted"/>
<organism evidence="1 2">
    <name type="scientific">Racocetra fulgida</name>
    <dbReference type="NCBI Taxonomy" id="60492"/>
    <lineage>
        <taxon>Eukaryota</taxon>
        <taxon>Fungi</taxon>
        <taxon>Fungi incertae sedis</taxon>
        <taxon>Mucoromycota</taxon>
        <taxon>Glomeromycotina</taxon>
        <taxon>Glomeromycetes</taxon>
        <taxon>Diversisporales</taxon>
        <taxon>Gigasporaceae</taxon>
        <taxon>Racocetra</taxon>
    </lineage>
</organism>
<sequence length="44" mass="4994">MLSGQKWNYIMENSNDSNEVVDNNTNEIAINSNNSEKNADETMD</sequence>
<reference evidence="1" key="1">
    <citation type="submission" date="2021-06" db="EMBL/GenBank/DDBJ databases">
        <authorList>
            <person name="Kallberg Y."/>
            <person name="Tangrot J."/>
            <person name="Rosling A."/>
        </authorList>
    </citation>
    <scope>NUCLEOTIDE SEQUENCE</scope>
    <source>
        <strain evidence="1">IN212</strain>
    </source>
</reference>
<dbReference type="Proteomes" id="UP000789396">
    <property type="component" value="Unassembled WGS sequence"/>
</dbReference>
<protein>
    <submittedName>
        <fullName evidence="1">18769_t:CDS:1</fullName>
    </submittedName>
</protein>
<evidence type="ECO:0000313" key="2">
    <source>
        <dbReference type="Proteomes" id="UP000789396"/>
    </source>
</evidence>
<comment type="caution">
    <text evidence="1">The sequence shown here is derived from an EMBL/GenBank/DDBJ whole genome shotgun (WGS) entry which is preliminary data.</text>
</comment>
<gene>
    <name evidence="1" type="ORF">RFULGI_LOCUS1740</name>
</gene>
<dbReference type="EMBL" id="CAJVPZ010001149">
    <property type="protein sequence ID" value="CAG8485575.1"/>
    <property type="molecule type" value="Genomic_DNA"/>
</dbReference>
<dbReference type="AlphaFoldDB" id="A0A9N8WG95"/>
<accession>A0A9N8WG95</accession>
<evidence type="ECO:0000313" key="1">
    <source>
        <dbReference type="EMBL" id="CAG8485575.1"/>
    </source>
</evidence>